<dbReference type="InterPro" id="IPR002938">
    <property type="entry name" value="FAD-bd"/>
</dbReference>
<feature type="domain" description="FAD-binding" evidence="5">
    <location>
        <begin position="156"/>
        <end position="368"/>
    </location>
</feature>
<feature type="transmembrane region" description="Helical" evidence="4">
    <location>
        <begin position="7"/>
        <end position="25"/>
    </location>
</feature>
<evidence type="ECO:0000256" key="2">
    <source>
        <dbReference type="ARBA" id="ARBA00022827"/>
    </source>
</evidence>
<keyword evidence="2" id="KW-0274">FAD</keyword>
<keyword evidence="4" id="KW-1133">Transmembrane helix</keyword>
<dbReference type="InterPro" id="IPR051104">
    <property type="entry name" value="FAD_monoxygenase"/>
</dbReference>
<dbReference type="SUPFAM" id="SSF54373">
    <property type="entry name" value="FAD-linked reductases, C-terminal domain"/>
    <property type="match status" value="1"/>
</dbReference>
<keyword evidence="6" id="KW-1185">Reference proteome</keyword>
<dbReference type="GO" id="GO:0016491">
    <property type="term" value="F:oxidoreductase activity"/>
    <property type="evidence" value="ECO:0007669"/>
    <property type="project" value="UniProtKB-KW"/>
</dbReference>
<gene>
    <name evidence="7" type="ORF">K489DRAFT_377268</name>
</gene>
<name>A0A6J3MFQ3_9PEZI</name>
<dbReference type="Pfam" id="PF13450">
    <property type="entry name" value="NAD_binding_8"/>
    <property type="match status" value="1"/>
</dbReference>
<proteinExistence type="predicted"/>
<sequence length="427" mass="46847">MSGSTKLEYAIIGGGISGMVLALALHQRGLSVTVYESAAQFGEIGAGVGFTENVVQAMHVCHDGIHEVFEGICTHNQWPSKEHIWFDVYDASGEDAASEHIFGVPSNFGSAGIHRARFLDGLIQMMPEGMALNSKRFESAEKGTDGRWKIKFVDGSTATADAVIGCDGIKSSVRRWMYGEDHPCTAPTYTYKYAYRALIPMEDAIGAIGEERAMNCTMLMGPGAHVLTFPVDHGRICNMVAFVTSKDDWPDHHKLTRSAHHSDAQRDFQGFSRDVHKLLALVKDDLDVWAIFHLGDNPLPHYNKSSVVLVGDAAHATSPHHGAGAGMCVEDSAVLAELLALPEVRDARSIEKAFAVYNEVRRERDNFVVQSSAHQGEAYEFLAPGIGKDFDRIKKEMMTRNARITDVDIRKICDDARDALRAKLGEA</sequence>
<dbReference type="GO" id="GO:0044550">
    <property type="term" value="P:secondary metabolite biosynthetic process"/>
    <property type="evidence" value="ECO:0007669"/>
    <property type="project" value="UniProtKB-ARBA"/>
</dbReference>
<keyword evidence="4" id="KW-0472">Membrane</keyword>
<dbReference type="PANTHER" id="PTHR46720:SF3">
    <property type="entry name" value="FAD-BINDING DOMAIN-CONTAINING PROTEIN-RELATED"/>
    <property type="match status" value="1"/>
</dbReference>
<dbReference type="Proteomes" id="UP000504637">
    <property type="component" value="Unplaced"/>
</dbReference>
<evidence type="ECO:0000256" key="3">
    <source>
        <dbReference type="ARBA" id="ARBA00023002"/>
    </source>
</evidence>
<dbReference type="RefSeq" id="XP_033463862.1">
    <property type="nucleotide sequence ID" value="XM_033604114.1"/>
</dbReference>
<dbReference type="OrthoDB" id="417877at2759"/>
<dbReference type="GeneID" id="54361914"/>
<dbReference type="Gene3D" id="3.50.50.60">
    <property type="entry name" value="FAD/NAD(P)-binding domain"/>
    <property type="match status" value="1"/>
</dbReference>
<evidence type="ECO:0000313" key="7">
    <source>
        <dbReference type="RefSeq" id="XP_033463862.1"/>
    </source>
</evidence>
<dbReference type="AlphaFoldDB" id="A0A6J3MFQ3"/>
<protein>
    <submittedName>
        <fullName evidence="7">FAD/NAD(P)-binding domain-containing protein</fullName>
    </submittedName>
</protein>
<keyword evidence="1" id="KW-0285">Flavoprotein</keyword>
<accession>A0A6J3MFQ3</accession>
<evidence type="ECO:0000313" key="6">
    <source>
        <dbReference type="Proteomes" id="UP000504637"/>
    </source>
</evidence>
<dbReference type="FunFam" id="3.50.50.60:FF:000153">
    <property type="entry name" value="Salicylate hydroxylase, putative"/>
    <property type="match status" value="1"/>
</dbReference>
<keyword evidence="4" id="KW-0812">Transmembrane</keyword>
<dbReference type="PRINTS" id="PR00420">
    <property type="entry name" value="RNGMNOXGNASE"/>
</dbReference>
<reference evidence="7" key="3">
    <citation type="submission" date="2025-08" db="UniProtKB">
        <authorList>
            <consortium name="RefSeq"/>
        </authorList>
    </citation>
    <scope>IDENTIFICATION</scope>
    <source>
        <strain evidence="7">CBS 342.82</strain>
    </source>
</reference>
<reference evidence="7" key="1">
    <citation type="submission" date="2020-01" db="EMBL/GenBank/DDBJ databases">
        <authorList>
            <consortium name="DOE Joint Genome Institute"/>
            <person name="Haridas S."/>
            <person name="Albert R."/>
            <person name="Binder M."/>
            <person name="Bloem J."/>
            <person name="Labutti K."/>
            <person name="Salamov A."/>
            <person name="Andreopoulos B."/>
            <person name="Baker S.E."/>
            <person name="Barry K."/>
            <person name="Bills G."/>
            <person name="Bluhm B.H."/>
            <person name="Cannon C."/>
            <person name="Castanera R."/>
            <person name="Culley D.E."/>
            <person name="Daum C."/>
            <person name="Ezra D."/>
            <person name="Gonzalez J.B."/>
            <person name="Henrissat B."/>
            <person name="Kuo A."/>
            <person name="Liang C."/>
            <person name="Lipzen A."/>
            <person name="Lutzoni F."/>
            <person name="Magnuson J."/>
            <person name="Mondo S."/>
            <person name="Nolan M."/>
            <person name="Ohm R."/>
            <person name="Pangilinan J."/>
            <person name="Park H.-J."/>
            <person name="Ramirez L."/>
            <person name="Alfaro M."/>
            <person name="Sun H."/>
            <person name="Tritt A."/>
            <person name="Yoshinaga Y."/>
            <person name="Zwiers L.-H."/>
            <person name="Turgeon B.G."/>
            <person name="Goodwin S.B."/>
            <person name="Spatafora J.W."/>
            <person name="Crous P.W."/>
            <person name="Grigoriev I.V."/>
        </authorList>
    </citation>
    <scope>NUCLEOTIDE SEQUENCE</scope>
    <source>
        <strain evidence="7">CBS 342.82</strain>
    </source>
</reference>
<dbReference type="Pfam" id="PF01494">
    <property type="entry name" value="FAD_binding_3"/>
    <property type="match status" value="1"/>
</dbReference>
<dbReference type="PANTHER" id="PTHR46720">
    <property type="entry name" value="HYDROXYLASE, PUTATIVE (AFU_ORTHOLOGUE AFUA_3G01460)-RELATED"/>
    <property type="match status" value="1"/>
</dbReference>
<organism evidence="7">
    <name type="scientific">Dissoconium aciculare CBS 342.82</name>
    <dbReference type="NCBI Taxonomy" id="1314786"/>
    <lineage>
        <taxon>Eukaryota</taxon>
        <taxon>Fungi</taxon>
        <taxon>Dikarya</taxon>
        <taxon>Ascomycota</taxon>
        <taxon>Pezizomycotina</taxon>
        <taxon>Dothideomycetes</taxon>
        <taxon>Dothideomycetidae</taxon>
        <taxon>Mycosphaerellales</taxon>
        <taxon>Dissoconiaceae</taxon>
        <taxon>Dissoconium</taxon>
    </lineage>
</organism>
<evidence type="ECO:0000259" key="5">
    <source>
        <dbReference type="Pfam" id="PF01494"/>
    </source>
</evidence>
<reference evidence="7" key="2">
    <citation type="submission" date="2020-04" db="EMBL/GenBank/DDBJ databases">
        <authorList>
            <consortium name="NCBI Genome Project"/>
        </authorList>
    </citation>
    <scope>NUCLEOTIDE SEQUENCE</scope>
    <source>
        <strain evidence="7">CBS 342.82</strain>
    </source>
</reference>
<keyword evidence="3" id="KW-0560">Oxidoreductase</keyword>
<evidence type="ECO:0000256" key="1">
    <source>
        <dbReference type="ARBA" id="ARBA00022630"/>
    </source>
</evidence>
<dbReference type="SUPFAM" id="SSF51905">
    <property type="entry name" value="FAD/NAD(P)-binding domain"/>
    <property type="match status" value="1"/>
</dbReference>
<dbReference type="InterPro" id="IPR036188">
    <property type="entry name" value="FAD/NAD-bd_sf"/>
</dbReference>
<dbReference type="GO" id="GO:0071949">
    <property type="term" value="F:FAD binding"/>
    <property type="evidence" value="ECO:0007669"/>
    <property type="project" value="InterPro"/>
</dbReference>
<evidence type="ECO:0000256" key="4">
    <source>
        <dbReference type="SAM" id="Phobius"/>
    </source>
</evidence>